<organism evidence="1 2">
    <name type="scientific">Eggerthella lenta (strain ATCC 25559 / DSM 2243 / CCUG 17323 / JCM 9979 / KCTC 3265 / NCTC 11813 / VPI 0255 / 1899 B)</name>
    <name type="common">Eubacterium lentum</name>
    <dbReference type="NCBI Taxonomy" id="479437"/>
    <lineage>
        <taxon>Bacteria</taxon>
        <taxon>Bacillati</taxon>
        <taxon>Actinomycetota</taxon>
        <taxon>Coriobacteriia</taxon>
        <taxon>Eggerthellales</taxon>
        <taxon>Eggerthellaceae</taxon>
        <taxon>Eggerthella</taxon>
    </lineage>
</organism>
<accession>C8WMZ3</accession>
<gene>
    <name evidence="1" type="ordered locus">Elen_2769</name>
</gene>
<sequence precursor="true">MSNDTQAAATSASTAASAADEAAATVDAIVKRLNANRANTLALCAVLSVCEQRMPYRDAEALIDERPELSLSTQNAHALLRIMVDCGGVDAVEVPEPAYAPGEEKQDRPIDYTVQTTAAGLAALAQFEPTRRFGETLRDEPAAYAQTYATVLALCEGGATKAAIERALEGDPALSDPKQVYPSYFISKLETVGGLAWDGSWKTTDAGRQMLAMVG</sequence>
<dbReference type="STRING" id="479437.Elen_2769"/>
<dbReference type="AlphaFoldDB" id="C8WMZ3"/>
<dbReference type="RefSeq" id="WP_015761398.1">
    <property type="nucleotide sequence ID" value="NC_013204.1"/>
</dbReference>
<dbReference type="PaxDb" id="479437-Elen_2769"/>
<proteinExistence type="predicted"/>
<dbReference type="Proteomes" id="UP000001377">
    <property type="component" value="Chromosome"/>
</dbReference>
<dbReference type="BioCyc" id="ELEN479437:G1GFY-2786-MONOMER"/>
<reference evidence="1 2" key="1">
    <citation type="journal article" date="2009" name="Stand. Genomic Sci.">
        <title>Complete genome sequence of Eggerthella lenta type strain (IPP VPI 0255).</title>
        <authorList>
            <person name="Saunders E."/>
            <person name="Pukall R."/>
            <person name="Abt B."/>
            <person name="Lapidus A."/>
            <person name="Glavina Del Rio T."/>
            <person name="Copeland A."/>
            <person name="Tice H."/>
            <person name="Cheng J.F."/>
            <person name="Lucas S."/>
            <person name="Chen F."/>
            <person name="Nolan M."/>
            <person name="Bruce D."/>
            <person name="Goodwin L."/>
            <person name="Pitluck S."/>
            <person name="Ivanova N."/>
            <person name="Mavromatis K."/>
            <person name="Ovchinnikova G."/>
            <person name="Pati A."/>
            <person name="Chen A."/>
            <person name="Palaniappan K."/>
            <person name="Land M."/>
            <person name="Hauser L."/>
            <person name="Chang Y.J."/>
            <person name="Jeffries C.D."/>
            <person name="Chain P."/>
            <person name="Meincke L."/>
            <person name="Sims D."/>
            <person name="Brettin T."/>
            <person name="Detter J.C."/>
            <person name="Goker M."/>
            <person name="Bristow J."/>
            <person name="Eisen J.A."/>
            <person name="Markowitz V."/>
            <person name="Hugenholtz P."/>
            <person name="Kyrpides N.C."/>
            <person name="Klenk H.P."/>
            <person name="Han C."/>
        </authorList>
    </citation>
    <scope>NUCLEOTIDE SEQUENCE [LARGE SCALE GENOMIC DNA]</scope>
    <source>
        <strain evidence="2">ATCC 25559 / DSM 2243 / CCUG 17323 / JCM 9979 / KCTC 3265 / NCTC 11813 / VPI 0255 / 1899 B</strain>
    </source>
</reference>
<dbReference type="EMBL" id="CP001726">
    <property type="protein sequence ID" value="ACV56716.1"/>
    <property type="molecule type" value="Genomic_DNA"/>
</dbReference>
<keyword evidence="2" id="KW-1185">Reference proteome</keyword>
<dbReference type="HOGENOM" id="CLU_1222647_0_0_11"/>
<evidence type="ECO:0000313" key="1">
    <source>
        <dbReference type="EMBL" id="ACV56716.1"/>
    </source>
</evidence>
<protein>
    <submittedName>
        <fullName evidence="1">Uncharacterized protein</fullName>
    </submittedName>
</protein>
<dbReference type="KEGG" id="ele:Elen_2769"/>
<name>C8WMZ3_EGGLE</name>
<dbReference type="eggNOG" id="ENOG5032A3B">
    <property type="taxonomic scope" value="Bacteria"/>
</dbReference>
<evidence type="ECO:0000313" key="2">
    <source>
        <dbReference type="Proteomes" id="UP000001377"/>
    </source>
</evidence>